<feature type="domain" description="GerMN" evidence="3">
    <location>
        <begin position="229"/>
        <end position="320"/>
    </location>
</feature>
<accession>A0A935M839</accession>
<feature type="region of interest" description="Disordered" evidence="1">
    <location>
        <begin position="1"/>
        <end position="20"/>
    </location>
</feature>
<dbReference type="InterPro" id="IPR019606">
    <property type="entry name" value="GerMN"/>
</dbReference>
<protein>
    <recommendedName>
        <fullName evidence="3">GerMN domain-containing protein</fullName>
    </recommendedName>
</protein>
<evidence type="ECO:0000313" key="5">
    <source>
        <dbReference type="Proteomes" id="UP000726105"/>
    </source>
</evidence>
<sequence>MRPRRGYAGPRGIPTGAEAPRHRRRPLPILWGVLGVLVAVGACSGLPTSSPVQSGRSVNEQVAPEVRIVVPPPAAGASPEQIVRGFLRAGAAFQESTDSGQPVANAYLAPGSVGRWRPTSSVTVFDRSRTVAVEALTGDKVRASVAVVATVDDAGHYREVAPGTLAQVDLGLVRVSGEWRVELPADGFGLWLNTDDFGRVFDPHRVHYPTVGGRHLVPDVRWFAGGPRLGTALARAQLGPVPDYLAGAVETGFPADVTLAVDAVSVDAGIATVVLTPPASAMDLAHRRAIWAQLVATLLRVPGVQGVVVEVQGAGRLVVPEVTGPLRSATDVGYGADPLPLPRSALLRLGERLTSVEIARLDDLDGLGTAPTATAPVIPSASAAGGPAPAPNPPATGADLPTIPAAYGQFAVSADGADLVAVAPGGAEAARWHDRERASVPVLTSFVRPSYDALDRLWFAGSDGGVARVLTVNARAPADPAVPVVAPWLADRAIVALAVSRDGSRVGVVTSAPGGSDMRLDIAGVVRDSLGRPTALAAPYRQADPLSRITDVVWIDDTTLAALGAVGDGEALRPWIVQLGQGIGLRRIGIADPATNLIPVAAGARYLVSTSGPRGIVIVAQPGGVLVRVGGSWRGVEGATEIAVAP</sequence>
<evidence type="ECO:0000256" key="1">
    <source>
        <dbReference type="SAM" id="MobiDB-lite"/>
    </source>
</evidence>
<dbReference type="InterPro" id="IPR018910">
    <property type="entry name" value="LpqB_C"/>
</dbReference>
<dbReference type="InterPro" id="IPR059026">
    <property type="entry name" value="LpqB_N"/>
</dbReference>
<dbReference type="Pfam" id="PF25976">
    <property type="entry name" value="LpqB_N"/>
    <property type="match status" value="1"/>
</dbReference>
<evidence type="ECO:0000313" key="4">
    <source>
        <dbReference type="EMBL" id="MBK7274554.1"/>
    </source>
</evidence>
<dbReference type="AlphaFoldDB" id="A0A935M839"/>
<name>A0A935M839_9MICO</name>
<gene>
    <name evidence="4" type="ORF">IPI13_15845</name>
</gene>
<evidence type="ECO:0000259" key="3">
    <source>
        <dbReference type="SMART" id="SM00909"/>
    </source>
</evidence>
<keyword evidence="2" id="KW-1133">Transmembrane helix</keyword>
<feature type="transmembrane region" description="Helical" evidence="2">
    <location>
        <begin position="29"/>
        <end position="47"/>
    </location>
</feature>
<comment type="caution">
    <text evidence="4">The sequence shown here is derived from an EMBL/GenBank/DDBJ whole genome shotgun (WGS) entry which is preliminary data.</text>
</comment>
<dbReference type="Proteomes" id="UP000726105">
    <property type="component" value="Unassembled WGS sequence"/>
</dbReference>
<proteinExistence type="predicted"/>
<dbReference type="Pfam" id="PF10646">
    <property type="entry name" value="Germane"/>
    <property type="match status" value="1"/>
</dbReference>
<reference evidence="4 5" key="1">
    <citation type="submission" date="2020-10" db="EMBL/GenBank/DDBJ databases">
        <title>Connecting structure to function with the recovery of over 1000 high-quality activated sludge metagenome-assembled genomes encoding full-length rRNA genes using long-read sequencing.</title>
        <authorList>
            <person name="Singleton C.M."/>
            <person name="Petriglieri F."/>
            <person name="Kristensen J.M."/>
            <person name="Kirkegaard R.H."/>
            <person name="Michaelsen T.Y."/>
            <person name="Andersen M.H."/>
            <person name="Karst S.M."/>
            <person name="Dueholm M.S."/>
            <person name="Nielsen P.H."/>
            <person name="Albertsen M."/>
        </authorList>
    </citation>
    <scope>NUCLEOTIDE SEQUENCE [LARGE SCALE GENOMIC DNA]</scope>
    <source>
        <strain evidence="4">Ega_18-Q3-R5-49_MAXAC.001</strain>
    </source>
</reference>
<dbReference type="SMART" id="SM00909">
    <property type="entry name" value="Germane"/>
    <property type="match status" value="1"/>
</dbReference>
<keyword evidence="2" id="KW-0472">Membrane</keyword>
<evidence type="ECO:0000256" key="2">
    <source>
        <dbReference type="SAM" id="Phobius"/>
    </source>
</evidence>
<keyword evidence="2" id="KW-0812">Transmembrane</keyword>
<dbReference type="Pfam" id="PF10647">
    <property type="entry name" value="Gmad1"/>
    <property type="match status" value="1"/>
</dbReference>
<organism evidence="4 5">
    <name type="scientific">Candidatus Phosphoribacter hodrii</name>
    <dbReference type="NCBI Taxonomy" id="2953743"/>
    <lineage>
        <taxon>Bacteria</taxon>
        <taxon>Bacillati</taxon>
        <taxon>Actinomycetota</taxon>
        <taxon>Actinomycetes</taxon>
        <taxon>Micrococcales</taxon>
        <taxon>Dermatophilaceae</taxon>
        <taxon>Candidatus Phosphoribacter</taxon>
    </lineage>
</organism>
<dbReference type="EMBL" id="JADJIB010000009">
    <property type="protein sequence ID" value="MBK7274554.1"/>
    <property type="molecule type" value="Genomic_DNA"/>
</dbReference>